<dbReference type="GO" id="GO:0050415">
    <property type="term" value="F:formimidoylglutamase activity"/>
    <property type="evidence" value="ECO:0007669"/>
    <property type="project" value="UniProtKB-UniRule"/>
</dbReference>
<evidence type="ECO:0000256" key="8">
    <source>
        <dbReference type="PROSITE-ProRule" id="PRU00742"/>
    </source>
</evidence>
<comment type="similarity">
    <text evidence="5 8">Belongs to the arginase family.</text>
</comment>
<comment type="cofactor">
    <cofactor evidence="5 7">
        <name>Mn(2+)</name>
        <dbReference type="ChEBI" id="CHEBI:29035"/>
    </cofactor>
    <text evidence="5 7">Binds 2 manganese ions per subunit.</text>
</comment>
<keyword evidence="10" id="KW-1185">Reference proteome</keyword>
<evidence type="ECO:0000256" key="7">
    <source>
        <dbReference type="PIRSR" id="PIRSR036979-1"/>
    </source>
</evidence>
<dbReference type="GO" id="GO:0033389">
    <property type="term" value="P:putrescine biosynthetic process from arginine, via agmatine"/>
    <property type="evidence" value="ECO:0007669"/>
    <property type="project" value="TreeGrafter"/>
</dbReference>
<reference evidence="9 10" key="1">
    <citation type="journal article" date="2017" name="Antonie Van Leeuwenhoek">
        <title>Rhizobium rhizosphaerae sp. nov., a novel species isolated from rice rhizosphere.</title>
        <authorList>
            <person name="Zhao J.J."/>
            <person name="Zhang J."/>
            <person name="Zhang R.J."/>
            <person name="Zhang C.W."/>
            <person name="Yin H.Q."/>
            <person name="Zhang X.X."/>
        </authorList>
    </citation>
    <scope>NUCLEOTIDE SEQUENCE [LARGE SCALE GENOMIC DNA]</scope>
    <source>
        <strain evidence="9 10">BSs20135</strain>
    </source>
</reference>
<feature type="binding site" evidence="5">
    <location>
        <position position="150"/>
    </location>
    <ligand>
        <name>Mn(2+)</name>
        <dbReference type="ChEBI" id="CHEBI:29035"/>
        <label>2</label>
    </ligand>
</feature>
<evidence type="ECO:0000256" key="1">
    <source>
        <dbReference type="ARBA" id="ARBA00022723"/>
    </source>
</evidence>
<dbReference type="PANTHER" id="PTHR11358">
    <property type="entry name" value="ARGINASE/AGMATINASE"/>
    <property type="match status" value="1"/>
</dbReference>
<comment type="catalytic activity">
    <reaction evidence="5">
        <text>N-formimidoyl-L-glutamate + H2O = formamide + L-glutamate</text>
        <dbReference type="Rhea" id="RHEA:22492"/>
        <dbReference type="ChEBI" id="CHEBI:15377"/>
        <dbReference type="ChEBI" id="CHEBI:16397"/>
        <dbReference type="ChEBI" id="CHEBI:29985"/>
        <dbReference type="ChEBI" id="CHEBI:58928"/>
        <dbReference type="EC" id="3.5.3.8"/>
    </reaction>
</comment>
<dbReference type="eggNOG" id="COG0010">
    <property type="taxonomic scope" value="Bacteria"/>
</dbReference>
<feature type="binding site" evidence="7">
    <location>
        <position position="239"/>
    </location>
    <ligand>
        <name>Mn(2+)</name>
        <dbReference type="ChEBI" id="CHEBI:29035"/>
        <label>1</label>
    </ligand>
</feature>
<sequence length="317" mass="34994">MVKLNKSYHWQGREDTEDGQNGLRWHQIIDTRQQINSCALLGFECDLGVAANKGRIGADQGPNVIRNALANLAWHADCDLFDAGNIVAATSLSDSQHQYTQQIAKNLDEHSFVIGLGGGHEIAWGSYQGLVLHLRSGSNKKIGIVNFDAHFDLRNPAQKTSSGTPFRQIAEFCKTNSQPFHYACLGVAESSNTTALFNYAKQTNTRYLLDIDCNTNAAKQLLEPMLKQVDELYVTVCLDAFAANVAPGVSAPSALGISVEFVIQMLRWIAQSQAAFHYNWRLADIAEMNPNYDIDNRTAKLAARLIYEVVGGKFSKL</sequence>
<feature type="binding site" evidence="5 7">
    <location>
        <position position="148"/>
    </location>
    <ligand>
        <name>Mn(2+)</name>
        <dbReference type="ChEBI" id="CHEBI:29035"/>
        <label>1</label>
    </ligand>
</feature>
<proteinExistence type="inferred from homology"/>
<dbReference type="CDD" id="cd09988">
    <property type="entry name" value="Formimidoylglutamase"/>
    <property type="match status" value="1"/>
</dbReference>
<organism evidence="9 10">
    <name type="scientific">Paraglaciecola arctica BSs20135</name>
    <dbReference type="NCBI Taxonomy" id="493475"/>
    <lineage>
        <taxon>Bacteria</taxon>
        <taxon>Pseudomonadati</taxon>
        <taxon>Pseudomonadota</taxon>
        <taxon>Gammaproteobacteria</taxon>
        <taxon>Alteromonadales</taxon>
        <taxon>Alteromonadaceae</taxon>
        <taxon>Paraglaciecola</taxon>
    </lineage>
</organism>
<feature type="binding site" evidence="5 7">
    <location>
        <position position="120"/>
    </location>
    <ligand>
        <name>Mn(2+)</name>
        <dbReference type="ChEBI" id="CHEBI:29035"/>
        <label>1</label>
    </ligand>
</feature>
<evidence type="ECO:0000256" key="3">
    <source>
        <dbReference type="ARBA" id="ARBA00022808"/>
    </source>
</evidence>
<dbReference type="Pfam" id="PF00491">
    <property type="entry name" value="Arginase"/>
    <property type="match status" value="1"/>
</dbReference>
<keyword evidence="4 5" id="KW-0464">Manganese</keyword>
<dbReference type="GO" id="GO:0019557">
    <property type="term" value="P:L-histidine catabolic process to glutamate and formate"/>
    <property type="evidence" value="ECO:0007669"/>
    <property type="project" value="UniProtKB-UniPathway"/>
</dbReference>
<dbReference type="EMBL" id="BAEO01000065">
    <property type="protein sequence ID" value="GAC21810.1"/>
    <property type="molecule type" value="Genomic_DNA"/>
</dbReference>
<keyword evidence="2 5" id="KW-0378">Hydrolase</keyword>
<dbReference type="PIRSF" id="PIRSF036979">
    <property type="entry name" value="Arginase"/>
    <property type="match status" value="1"/>
</dbReference>
<dbReference type="PROSITE" id="PS51409">
    <property type="entry name" value="ARGINASE_2"/>
    <property type="match status" value="1"/>
</dbReference>
<feature type="binding site" evidence="5">
    <location>
        <position position="148"/>
    </location>
    <ligand>
        <name>Mn(2+)</name>
        <dbReference type="ChEBI" id="CHEBI:29035"/>
        <label>2</label>
    </ligand>
</feature>
<evidence type="ECO:0000256" key="4">
    <source>
        <dbReference type="ARBA" id="ARBA00023211"/>
    </source>
</evidence>
<feature type="binding site" evidence="5">
    <location>
        <position position="237"/>
    </location>
    <ligand>
        <name>Mn(2+)</name>
        <dbReference type="ChEBI" id="CHEBI:29035"/>
        <label>2</label>
    </ligand>
</feature>
<dbReference type="Proteomes" id="UP000006327">
    <property type="component" value="Unassembled WGS sequence"/>
</dbReference>
<feature type="binding site" evidence="7">
    <location>
        <position position="150"/>
    </location>
    <ligand>
        <name>Mn(2+)</name>
        <dbReference type="ChEBI" id="CHEBI:29035"/>
        <label>1</label>
    </ligand>
</feature>
<dbReference type="GO" id="GO:0019556">
    <property type="term" value="P:L-histidine catabolic process to glutamate and formamide"/>
    <property type="evidence" value="ECO:0007669"/>
    <property type="project" value="UniProtKB-UniRule"/>
</dbReference>
<dbReference type="RefSeq" id="WP_007625184.1">
    <property type="nucleotide sequence ID" value="NZ_BAEO01000065.1"/>
</dbReference>
<dbReference type="GO" id="GO:0008783">
    <property type="term" value="F:agmatinase activity"/>
    <property type="evidence" value="ECO:0007669"/>
    <property type="project" value="TreeGrafter"/>
</dbReference>
<dbReference type="InterPro" id="IPR005923">
    <property type="entry name" value="HutG"/>
</dbReference>
<dbReference type="STRING" id="493475.GARC_4873"/>
<dbReference type="HAMAP" id="MF_00737">
    <property type="entry name" value="Formimidoylglutam"/>
    <property type="match status" value="1"/>
</dbReference>
<evidence type="ECO:0000256" key="2">
    <source>
        <dbReference type="ARBA" id="ARBA00022801"/>
    </source>
</evidence>
<evidence type="ECO:0000256" key="6">
    <source>
        <dbReference type="NCBIfam" id="TIGR01227"/>
    </source>
</evidence>
<evidence type="ECO:0000256" key="5">
    <source>
        <dbReference type="HAMAP-Rule" id="MF_00737"/>
    </source>
</evidence>
<gene>
    <name evidence="5 9" type="primary">hutG</name>
    <name evidence="9" type="ORF">GARC_4873</name>
</gene>
<dbReference type="InterPro" id="IPR023696">
    <property type="entry name" value="Ureohydrolase_dom_sf"/>
</dbReference>
<dbReference type="AlphaFoldDB" id="K6ZEJ2"/>
<keyword evidence="3 5" id="KW-0369">Histidine metabolism</keyword>
<dbReference type="UniPathway" id="UPA00379">
    <property type="reaction ID" value="UER00552"/>
</dbReference>
<comment type="function">
    <text evidence="5">Catalyzes the conversion of N-formimidoyl-L-glutamate to L-glutamate and formamide.</text>
</comment>
<keyword evidence="1 5" id="KW-0479">Metal-binding</keyword>
<feature type="binding site" evidence="5 7">
    <location>
        <position position="237"/>
    </location>
    <ligand>
        <name>Mn(2+)</name>
        <dbReference type="ChEBI" id="CHEBI:29035"/>
        <label>1</label>
    </ligand>
</feature>
<comment type="caution">
    <text evidence="9">The sequence shown here is derived from an EMBL/GenBank/DDBJ whole genome shotgun (WGS) entry which is preliminary data.</text>
</comment>
<dbReference type="PANTHER" id="PTHR11358:SF35">
    <property type="entry name" value="FORMIMIDOYLGLUTAMASE"/>
    <property type="match status" value="1"/>
</dbReference>
<protein>
    <recommendedName>
        <fullName evidence="5 6">Formimidoylglutamase</fullName>
        <ecNumber evidence="5 6">3.5.3.8</ecNumber>
    </recommendedName>
    <alternativeName>
        <fullName evidence="5">Formiminoglutamase</fullName>
    </alternativeName>
    <alternativeName>
        <fullName evidence="5">Formiminoglutamate hydrolase</fullName>
    </alternativeName>
</protein>
<dbReference type="GO" id="GO:0030145">
    <property type="term" value="F:manganese ion binding"/>
    <property type="evidence" value="ECO:0007669"/>
    <property type="project" value="UniProtKB-UniRule"/>
</dbReference>
<feature type="binding site" evidence="5 7">
    <location>
        <position position="152"/>
    </location>
    <ligand>
        <name>Mn(2+)</name>
        <dbReference type="ChEBI" id="CHEBI:29035"/>
        <label>1</label>
    </ligand>
</feature>
<accession>K6ZEJ2</accession>
<dbReference type="EC" id="3.5.3.8" evidence="5 6"/>
<dbReference type="Gene3D" id="3.40.800.10">
    <property type="entry name" value="Ureohydrolase domain"/>
    <property type="match status" value="1"/>
</dbReference>
<feature type="binding site" evidence="5">
    <location>
        <position position="239"/>
    </location>
    <ligand>
        <name>Mn(2+)</name>
        <dbReference type="ChEBI" id="CHEBI:29035"/>
        <label>2</label>
    </ligand>
</feature>
<evidence type="ECO:0000313" key="10">
    <source>
        <dbReference type="Proteomes" id="UP000006327"/>
    </source>
</evidence>
<dbReference type="SUPFAM" id="SSF52768">
    <property type="entry name" value="Arginase/deacetylase"/>
    <property type="match status" value="1"/>
</dbReference>
<dbReference type="NCBIfam" id="TIGR01227">
    <property type="entry name" value="hutG"/>
    <property type="match status" value="1"/>
</dbReference>
<dbReference type="InterPro" id="IPR006035">
    <property type="entry name" value="Ureohydrolase"/>
</dbReference>
<comment type="pathway">
    <text evidence="5">Amino-acid degradation; L-histidine degradation into L-glutamate; L-glutamate from N-formimidoyl-L-glutamate (hydrolase route): step 1/1.</text>
</comment>
<dbReference type="OrthoDB" id="9789727at2"/>
<evidence type="ECO:0000313" key="9">
    <source>
        <dbReference type="EMBL" id="GAC21810.1"/>
    </source>
</evidence>
<name>K6ZEJ2_9ALTE</name>